<sequence>MQQHQLMQMQPMMAGFNPNNVTTDIIQQYLDENKQLILQILDNQSSGKLSECAENQARLQRNLMYLAAIADSQPQPSPLHAQFLPPAAMQGARYLQHQQAQQMTPSSLAAARSSMMYGQQPLSALQQQSMHSQLGMSSGVNSGFHLLNSETGMGGNGALTAGSFSDFGRNNGDGFQAATRSLMGGGKQDGGHVSSSEGRGSQSADGTEALYLKGNEEGN</sequence>
<evidence type="ECO:0000313" key="1">
    <source>
        <dbReference type="EMBL" id="KAJ8650378.1"/>
    </source>
</evidence>
<keyword evidence="2" id="KW-1185">Reference proteome</keyword>
<protein>
    <submittedName>
        <fullName evidence="1">Uncharacterized protein</fullName>
    </submittedName>
</protein>
<reference evidence="1 2" key="1">
    <citation type="journal article" date="2022" name="Hortic Res">
        <title>A haplotype resolved chromosomal level avocado genome allows analysis of novel avocado genes.</title>
        <authorList>
            <person name="Nath O."/>
            <person name="Fletcher S.J."/>
            <person name="Hayward A."/>
            <person name="Shaw L.M."/>
            <person name="Masouleh A.K."/>
            <person name="Furtado A."/>
            <person name="Henry R.J."/>
            <person name="Mitter N."/>
        </authorList>
    </citation>
    <scope>NUCLEOTIDE SEQUENCE [LARGE SCALE GENOMIC DNA]</scope>
    <source>
        <strain evidence="2">cv. Hass</strain>
    </source>
</reference>
<gene>
    <name evidence="1" type="ORF">MRB53_003401</name>
</gene>
<comment type="caution">
    <text evidence="1">The sequence shown here is derived from an EMBL/GenBank/DDBJ whole genome shotgun (WGS) entry which is preliminary data.</text>
</comment>
<proteinExistence type="predicted"/>
<accession>A0ACC2MXI8</accession>
<dbReference type="EMBL" id="CM056809">
    <property type="protein sequence ID" value="KAJ8650378.1"/>
    <property type="molecule type" value="Genomic_DNA"/>
</dbReference>
<name>A0ACC2MXI8_PERAE</name>
<organism evidence="1 2">
    <name type="scientific">Persea americana</name>
    <name type="common">Avocado</name>
    <dbReference type="NCBI Taxonomy" id="3435"/>
    <lineage>
        <taxon>Eukaryota</taxon>
        <taxon>Viridiplantae</taxon>
        <taxon>Streptophyta</taxon>
        <taxon>Embryophyta</taxon>
        <taxon>Tracheophyta</taxon>
        <taxon>Spermatophyta</taxon>
        <taxon>Magnoliopsida</taxon>
        <taxon>Magnoliidae</taxon>
        <taxon>Laurales</taxon>
        <taxon>Lauraceae</taxon>
        <taxon>Persea</taxon>
    </lineage>
</organism>
<evidence type="ECO:0000313" key="2">
    <source>
        <dbReference type="Proteomes" id="UP001234297"/>
    </source>
</evidence>
<dbReference type="Proteomes" id="UP001234297">
    <property type="component" value="Chromosome 1"/>
</dbReference>